<feature type="coiled-coil region" evidence="1">
    <location>
        <begin position="77"/>
        <end position="104"/>
    </location>
</feature>
<accession>A0A552WWU7</accession>
<dbReference type="RefSeq" id="WP_143416830.1">
    <property type="nucleotide sequence ID" value="NZ_VJXR01000003.1"/>
</dbReference>
<keyword evidence="1" id="KW-0175">Coiled coil</keyword>
<evidence type="ECO:0000313" key="3">
    <source>
        <dbReference type="EMBL" id="TRW47257.1"/>
    </source>
</evidence>
<comment type="caution">
    <text evidence="3">The sequence shown here is derived from an EMBL/GenBank/DDBJ whole genome shotgun (WGS) entry which is preliminary data.</text>
</comment>
<feature type="compositionally biased region" description="Basic and acidic residues" evidence="2">
    <location>
        <begin position="277"/>
        <end position="290"/>
    </location>
</feature>
<proteinExistence type="predicted"/>
<evidence type="ECO:0000256" key="1">
    <source>
        <dbReference type="SAM" id="Coils"/>
    </source>
</evidence>
<sequence length="308" mass="32900">MTAHEAEGRADLAAMAEALYALVPGEFTRARNDRTTQLRADGEKDLADAVKALPKPSAGAWLVNMMVRQMSEEIGQVLELGAALRQAQEQLDAAQLRALNNQRRRLTAAVVRQAVKVAAGLGQKVSPAVADQAEATLHAAMTDDGAAAALRTGLLVAPMEAAGLGGVDLAGVVAVPGAMDHVPRTVEAEAAAEESPARRLTVVPDRTRLLEEATEALEAAQFLADGAARALRKAEDHVSRLEARGLQLRAEIEELQRQIDERESTLQSVEDDLGEADEQREAAVETHDEAQAAVDAARQKVAKLNRRR</sequence>
<protein>
    <submittedName>
        <fullName evidence="3">Uncharacterized protein</fullName>
    </submittedName>
</protein>
<evidence type="ECO:0000256" key="2">
    <source>
        <dbReference type="SAM" id="MobiDB-lite"/>
    </source>
</evidence>
<dbReference type="AlphaFoldDB" id="A0A552WWU7"/>
<gene>
    <name evidence="3" type="ORF">FJ693_01805</name>
</gene>
<evidence type="ECO:0000313" key="4">
    <source>
        <dbReference type="Proteomes" id="UP000318693"/>
    </source>
</evidence>
<dbReference type="Proteomes" id="UP000318693">
    <property type="component" value="Unassembled WGS sequence"/>
</dbReference>
<dbReference type="EMBL" id="VJXR01000003">
    <property type="protein sequence ID" value="TRW47257.1"/>
    <property type="molecule type" value="Genomic_DNA"/>
</dbReference>
<feature type="region of interest" description="Disordered" evidence="2">
    <location>
        <begin position="262"/>
        <end position="308"/>
    </location>
</feature>
<organism evidence="3 4">
    <name type="scientific">Georgenia yuyongxinii</name>
    <dbReference type="NCBI Taxonomy" id="2589797"/>
    <lineage>
        <taxon>Bacteria</taxon>
        <taxon>Bacillati</taxon>
        <taxon>Actinomycetota</taxon>
        <taxon>Actinomycetes</taxon>
        <taxon>Micrococcales</taxon>
        <taxon>Bogoriellaceae</taxon>
        <taxon>Georgenia</taxon>
    </lineage>
</organism>
<name>A0A552WWU7_9MICO</name>
<keyword evidence="4" id="KW-1185">Reference proteome</keyword>
<reference evidence="3 4" key="1">
    <citation type="submission" date="2019-07" db="EMBL/GenBank/DDBJ databases">
        <title>Georgenia wutianyii sp. nov. and Georgenia *** sp. nov. isolated from plateau pika (Ochotona curzoniae) in the Qinghai-Tibet plateau of China.</title>
        <authorList>
            <person name="Tian Z."/>
        </authorList>
    </citation>
    <scope>NUCLEOTIDE SEQUENCE [LARGE SCALE GENOMIC DNA]</scope>
    <source>
        <strain evidence="3 4">Z446</strain>
    </source>
</reference>